<keyword evidence="2" id="KW-0812">Transmembrane</keyword>
<sequence>MEEIDFPPDVRTMLWILLGEMPLQARENLAWESRNLYLALQRGLIDLRAAARETIQIVEQAMPPEVARPYIESVRMLTDEPNGTDPVQALLNQLDEMANGQVDYSQKIQASKWEIIAEIIMLIAELAILAALIAFTGGASVTQMFLARARSKLAILIIIDRLLRMTHIAPTLGEAIQEAIQTLAVRLAQIALNPGGRKPGEWTGRTSASPPPSARSPPASWRSSRSSSSPSRTTSRTSSGTSSASSRSTRTATCSRGW</sequence>
<evidence type="ECO:0000256" key="1">
    <source>
        <dbReference type="SAM" id="MobiDB-lite"/>
    </source>
</evidence>
<keyword evidence="2" id="KW-0472">Membrane</keyword>
<protein>
    <recommendedName>
        <fullName evidence="3">Outer membrane channel protein CpnT-like N-terminal domain-containing protein</fullName>
    </recommendedName>
</protein>
<comment type="caution">
    <text evidence="4">The sequence shown here is derived from an EMBL/GenBank/DDBJ whole genome shotgun (WGS) entry which is preliminary data.</text>
</comment>
<feature type="region of interest" description="Disordered" evidence="1">
    <location>
        <begin position="196"/>
        <end position="258"/>
    </location>
</feature>
<keyword evidence="2" id="KW-1133">Transmembrane helix</keyword>
<evidence type="ECO:0000259" key="3">
    <source>
        <dbReference type="Pfam" id="PF25547"/>
    </source>
</evidence>
<accession>A0A927BIP0</accession>
<proteinExistence type="predicted"/>
<feature type="transmembrane region" description="Helical" evidence="2">
    <location>
        <begin position="115"/>
        <end position="135"/>
    </location>
</feature>
<dbReference type="Pfam" id="PF25547">
    <property type="entry name" value="WXG100_2"/>
    <property type="match status" value="1"/>
</dbReference>
<gene>
    <name evidence="4" type="ORF">ID875_00590</name>
</gene>
<evidence type="ECO:0000256" key="2">
    <source>
        <dbReference type="SAM" id="Phobius"/>
    </source>
</evidence>
<feature type="compositionally biased region" description="Low complexity" evidence="1">
    <location>
        <begin position="216"/>
        <end position="258"/>
    </location>
</feature>
<reference evidence="4" key="1">
    <citation type="journal article" date="2020" name="PLoS ONE">
        <title>Isolation and characterization of Streptomyces bacteriophages and Streptomyces strains encoding biosynthetic arsenals: Streptomyces strains and phages for antibiotic discovery.</title>
        <authorList>
            <person name="Montano E.T."/>
            <person name="Nideffer J.F."/>
            <person name="Brumage L."/>
            <person name="Erb M."/>
            <person name="Derman A.I."/>
            <person name="Davis J.P."/>
            <person name="Estrada E."/>
            <person name="Fu S."/>
            <person name="Le D."/>
            <person name="Vuppala A."/>
            <person name="Tran C."/>
            <person name="Luterstein E."/>
            <person name="Lakkaraju S."/>
            <person name="Panchagnula S."/>
            <person name="Ren C."/>
            <person name="Doan J."/>
            <person name="Tran S."/>
            <person name="Soriano J."/>
            <person name="Fujita Y."/>
            <person name="Gutala P."/>
            <person name="Fujii Q."/>
            <person name="Lee M."/>
            <person name="Bui A."/>
            <person name="Villarreal C."/>
            <person name="Shing S.R."/>
            <person name="Kim S."/>
            <person name="Freeman D."/>
            <person name="Racha V."/>
            <person name="Ho A."/>
            <person name="Kumar P."/>
            <person name="Falah K."/>
            <person name="Dawson T."/>
            <person name="Enustun E."/>
            <person name="Prichard A."/>
            <person name="Gomez A."/>
            <person name="Khanna K."/>
            <person name="Trigg S."/>
            <person name="Fernandez L."/>
            <person name="Pogliano K."/>
            <person name="Pogliano J."/>
        </authorList>
    </citation>
    <scope>NUCLEOTIDE SEQUENCE</scope>
    <source>
        <strain evidence="4">QF2</strain>
    </source>
</reference>
<dbReference type="InterPro" id="IPR057746">
    <property type="entry name" value="CpnT-like_N"/>
</dbReference>
<organism evidence="4">
    <name type="scientific">Streptomyces globisporus</name>
    <dbReference type="NCBI Taxonomy" id="1908"/>
    <lineage>
        <taxon>Bacteria</taxon>
        <taxon>Bacillati</taxon>
        <taxon>Actinomycetota</taxon>
        <taxon>Actinomycetes</taxon>
        <taxon>Kitasatosporales</taxon>
        <taxon>Streptomycetaceae</taxon>
        <taxon>Streptomyces</taxon>
    </lineage>
</organism>
<name>A0A927BIP0_STRGL</name>
<dbReference type="EMBL" id="JACWUS010000001">
    <property type="protein sequence ID" value="MBD2827331.1"/>
    <property type="molecule type" value="Genomic_DNA"/>
</dbReference>
<dbReference type="AlphaFoldDB" id="A0A927BIP0"/>
<feature type="domain" description="Outer membrane channel protein CpnT-like N-terminal" evidence="3">
    <location>
        <begin position="46"/>
        <end position="147"/>
    </location>
</feature>
<evidence type="ECO:0000313" key="4">
    <source>
        <dbReference type="EMBL" id="MBD2827331.1"/>
    </source>
</evidence>